<dbReference type="GO" id="GO:0046872">
    <property type="term" value="F:metal ion binding"/>
    <property type="evidence" value="ECO:0007669"/>
    <property type="project" value="UniProtKB-KW"/>
</dbReference>
<dbReference type="PANTHER" id="PTHR10696">
    <property type="entry name" value="GAMMA-BUTYROBETAINE HYDROXYLASE-RELATED"/>
    <property type="match status" value="1"/>
</dbReference>
<evidence type="ECO:0000256" key="1">
    <source>
        <dbReference type="ARBA" id="ARBA00001954"/>
    </source>
</evidence>
<dbReference type="EMBL" id="CAADRA010006420">
    <property type="protein sequence ID" value="VFT95320.1"/>
    <property type="molecule type" value="Genomic_DNA"/>
</dbReference>
<dbReference type="InterPro" id="IPR042098">
    <property type="entry name" value="TauD-like_sf"/>
</dbReference>
<evidence type="ECO:0000256" key="6">
    <source>
        <dbReference type="ARBA" id="ARBA00023004"/>
    </source>
</evidence>
<dbReference type="AlphaFoldDB" id="A0A485LE95"/>
<dbReference type="OrthoDB" id="406634at2759"/>
<comment type="similarity">
    <text evidence="2">Belongs to the gamma-BBH/TMLD family.</text>
</comment>
<dbReference type="InterPro" id="IPR010376">
    <property type="entry name" value="GBBH-like_N"/>
</dbReference>
<dbReference type="InterPro" id="IPR038492">
    <property type="entry name" value="GBBH-like_N_sf"/>
</dbReference>
<dbReference type="EMBL" id="VJMH01006399">
    <property type="protein sequence ID" value="KAF0689995.1"/>
    <property type="molecule type" value="Genomic_DNA"/>
</dbReference>
<dbReference type="Pfam" id="PF02668">
    <property type="entry name" value="TauD"/>
    <property type="match status" value="1"/>
</dbReference>
<evidence type="ECO:0000256" key="5">
    <source>
        <dbReference type="ARBA" id="ARBA00023002"/>
    </source>
</evidence>
<keyword evidence="4" id="KW-0223">Dioxygenase</keyword>
<dbReference type="Gene3D" id="3.30.2020.30">
    <property type="match status" value="1"/>
</dbReference>
<evidence type="ECO:0000256" key="3">
    <source>
        <dbReference type="ARBA" id="ARBA00022723"/>
    </source>
</evidence>
<dbReference type="Proteomes" id="UP000332933">
    <property type="component" value="Unassembled WGS sequence"/>
</dbReference>
<reference evidence="10 11" key="1">
    <citation type="submission" date="2019-03" db="EMBL/GenBank/DDBJ databases">
        <authorList>
            <person name="Gaulin E."/>
            <person name="Dumas B."/>
        </authorList>
    </citation>
    <scope>NUCLEOTIDE SEQUENCE [LARGE SCALE GENOMIC DNA]</scope>
    <source>
        <strain evidence="10">CBS 568.67</strain>
    </source>
</reference>
<reference evidence="9" key="2">
    <citation type="submission" date="2019-06" db="EMBL/GenBank/DDBJ databases">
        <title>Genomics analysis of Aphanomyces spp. identifies a new class of oomycete effector associated with host adaptation.</title>
        <authorList>
            <person name="Gaulin E."/>
        </authorList>
    </citation>
    <scope>NUCLEOTIDE SEQUENCE</scope>
    <source>
        <strain evidence="9">CBS 578.67</strain>
    </source>
</reference>
<keyword evidence="11" id="KW-1185">Reference proteome</keyword>
<evidence type="ECO:0000259" key="7">
    <source>
        <dbReference type="Pfam" id="PF02668"/>
    </source>
</evidence>
<dbReference type="CDD" id="cd00250">
    <property type="entry name" value="CAS_like"/>
    <property type="match status" value="1"/>
</dbReference>
<keyword evidence="5" id="KW-0560">Oxidoreductase</keyword>
<feature type="domain" description="Gamma-butyrobetaine hydroxylase-like N-terminal" evidence="8">
    <location>
        <begin position="34"/>
        <end position="107"/>
    </location>
</feature>
<dbReference type="InterPro" id="IPR050411">
    <property type="entry name" value="AlphaKG_dependent_hydroxylases"/>
</dbReference>
<keyword evidence="6" id="KW-0408">Iron</keyword>
<dbReference type="SUPFAM" id="SSF51197">
    <property type="entry name" value="Clavaminate synthase-like"/>
    <property type="match status" value="1"/>
</dbReference>
<proteinExistence type="inferred from homology"/>
<protein>
    <submittedName>
        <fullName evidence="10">Aste57867_18585 protein</fullName>
    </submittedName>
</protein>
<name>A0A485LE95_9STRA</name>
<evidence type="ECO:0000313" key="11">
    <source>
        <dbReference type="Proteomes" id="UP000332933"/>
    </source>
</evidence>
<evidence type="ECO:0000256" key="4">
    <source>
        <dbReference type="ARBA" id="ARBA00022964"/>
    </source>
</evidence>
<sequence>MFNSVCRHLTAARRGLALPSMRPFSSIVSAGVEQNNKLRVAWADGHSSSFDLFHLRAWCTCPQCQHSTGQRLVNIADAPAAPRVDSVQVASDGGVQIQWAGGDATPHASHFQASEIRKMCYDAASLDVIAATPPALPATTAVSSVQYDDLSSDAGVLALCQHIMRDGLAIVRHVPSTRGQVQVVAETIAPISHTHLYGNVFDVVAEHNPVNIAYTSERLKLHLDLAYYESPPGLQLLHALRYDPTVQGGDSTFRDTFDAAETLRVRHPEHFRTLTRVPATFKKFHLDRATPAILEYERPHIALNHRDEVVGVFWSPPFEGPLRVPAEDVGLYYEAYRAFDAIVQENVIQFKLEQGDLVIFNQRRMLHGREAFSAGSDGVRHLQGTYVNIDDFLCRYRTLEHKHGKKSEAASPLFRTGNQSF</sequence>
<evidence type="ECO:0000256" key="2">
    <source>
        <dbReference type="ARBA" id="ARBA00008654"/>
    </source>
</evidence>
<feature type="domain" description="TauD/TfdA-like" evidence="7">
    <location>
        <begin position="142"/>
        <end position="386"/>
    </location>
</feature>
<dbReference type="InterPro" id="IPR003819">
    <property type="entry name" value="TauD/TfdA-like"/>
</dbReference>
<dbReference type="GO" id="GO:0005739">
    <property type="term" value="C:mitochondrion"/>
    <property type="evidence" value="ECO:0007669"/>
    <property type="project" value="TreeGrafter"/>
</dbReference>
<evidence type="ECO:0000313" key="9">
    <source>
        <dbReference type="EMBL" id="KAF0689995.1"/>
    </source>
</evidence>
<dbReference type="GO" id="GO:0016706">
    <property type="term" value="F:2-oxoglutarate-dependent dioxygenase activity"/>
    <property type="evidence" value="ECO:0007669"/>
    <property type="project" value="UniProtKB-ARBA"/>
</dbReference>
<dbReference type="GO" id="GO:0045329">
    <property type="term" value="P:carnitine biosynthetic process"/>
    <property type="evidence" value="ECO:0007669"/>
    <property type="project" value="TreeGrafter"/>
</dbReference>
<dbReference type="Pfam" id="PF06155">
    <property type="entry name" value="GBBH-like_N"/>
    <property type="match status" value="1"/>
</dbReference>
<dbReference type="PANTHER" id="PTHR10696:SF25">
    <property type="entry name" value="OXIDOREDUCTASE AIM17-RELATED"/>
    <property type="match status" value="1"/>
</dbReference>
<accession>A0A485LE95</accession>
<gene>
    <name evidence="10" type="primary">Aste57867_18585</name>
    <name evidence="9" type="ORF">As57867_018523</name>
    <name evidence="10" type="ORF">ASTE57867_18585</name>
</gene>
<keyword evidence="3" id="KW-0479">Metal-binding</keyword>
<comment type="cofactor">
    <cofactor evidence="1">
        <name>Fe(2+)</name>
        <dbReference type="ChEBI" id="CHEBI:29033"/>
    </cofactor>
</comment>
<organism evidence="10 11">
    <name type="scientific">Aphanomyces stellatus</name>
    <dbReference type="NCBI Taxonomy" id="120398"/>
    <lineage>
        <taxon>Eukaryota</taxon>
        <taxon>Sar</taxon>
        <taxon>Stramenopiles</taxon>
        <taxon>Oomycota</taxon>
        <taxon>Saprolegniomycetes</taxon>
        <taxon>Saprolegniales</taxon>
        <taxon>Verrucalvaceae</taxon>
        <taxon>Aphanomyces</taxon>
    </lineage>
</organism>
<evidence type="ECO:0000259" key="8">
    <source>
        <dbReference type="Pfam" id="PF06155"/>
    </source>
</evidence>
<dbReference type="Gene3D" id="3.60.130.10">
    <property type="entry name" value="Clavaminate synthase-like"/>
    <property type="match status" value="1"/>
</dbReference>
<evidence type="ECO:0000313" key="10">
    <source>
        <dbReference type="EMBL" id="VFT95320.1"/>
    </source>
</evidence>